<feature type="region of interest" description="Disordered" evidence="1">
    <location>
        <begin position="575"/>
        <end position="633"/>
    </location>
</feature>
<name>A0A4U0TQL3_9PEZI</name>
<feature type="compositionally biased region" description="Polar residues" evidence="1">
    <location>
        <begin position="616"/>
        <end position="633"/>
    </location>
</feature>
<feature type="region of interest" description="Disordered" evidence="1">
    <location>
        <begin position="787"/>
        <end position="963"/>
    </location>
</feature>
<feature type="compositionally biased region" description="Polar residues" evidence="1">
    <location>
        <begin position="849"/>
        <end position="875"/>
    </location>
</feature>
<comment type="caution">
    <text evidence="2">The sequence shown here is derived from an EMBL/GenBank/DDBJ whole genome shotgun (WGS) entry which is preliminary data.</text>
</comment>
<evidence type="ECO:0000256" key="1">
    <source>
        <dbReference type="SAM" id="MobiDB-lite"/>
    </source>
</evidence>
<gene>
    <name evidence="2" type="ORF">B0A50_06787</name>
</gene>
<sequence>MSSRSNSNAGDGLRRAKSTSSHHTTSSGHQRSSTSIDPFVTRQHAEAAAVEAYNRARQCDETAPQAGRPVPPKLQRRRSQTGRTEGSHFEDARLGRRRSGTTKADPKPTQPARARPPAARAQTADSAGEERVVTRKRAVIPPNAASSQVRNDYLPIPTTGQRFRKAQSAYSDGSPTSRNISSSQRDRHSSLQRSSTPVYRTDGYGVKLATLSSFGEPVDDTVPSPASLKPSIRETQTDEEILAMARDKCLQDFQQRKVRERKSLFLVPFQKRRATAGQQGSSDGFDHGLPPFNHAGDTALPSLPTSSERIVEPPKTTLNVQKKPRTISDTLKGRFKRAFGKATKGPASVPAQQVEAKNLHYPARPSAYREASGGSNDPFSTFDSAALAPPRFMAANVGSKESLSQHSDSKSRVTSWTNSTATCTLNSRAGRNSFSVAQDSRKLPRSDSQATLRKASSFFGRPVANKLRKSSKAQLKTTDESQGLYSALQDRLRPTKRAVTPSLCVEQPSIAEANATTTLASLPSQQRRRAVSRQSEQSGGHSIRTITPEQTATKINICSPVLEVATPDADVPSFGQIDDVCPGSAPRSDLQRRWARKAPPPSQEQLTRRMEKSKNRWQSPLNELSPAASRSNRATMLEENPYELRSLSQTHAQPPVRNELPHHSRVECDEPLNRAPVLSPSVYSRATDGASPRPFTPADNIGTVVTITGREVRSYSISPPKTQQIGAPKKQEKEPSKPTQTSGQWRRWLSDEMNSFRNGLEGLTLTQALMDGDQPAANALLSPTRLSQENGSQREASRPSSASPSLGACSRSVAMSDRPPSATIKKGRRTTSRTSSGMNERYPMIGAGRNSSERSIGSRNNSRQDFPTGSRTSDSPPDHGMHPSVDSQGQRTSFGAKRVITGRQSIPHIDTAARSRSALGSYDNTQEPVMSGALVNESESLAPTKPAKPPMKAERRPKVSSKHKSAFELRANYKHSSNSRSTPLEIRRKKIHPESNMLEDSTIMDIAAGPYASHQSLDPITSQEEAKENARPASAVDDDRLPALSSSEWLAAGPKKPGRPSTVHPALRSRTVSRYSPVRTAAQGKGSPASPGQKLAGEWLEKRSRENTPAFM</sequence>
<feature type="compositionally biased region" description="Low complexity" evidence="1">
    <location>
        <begin position="110"/>
        <end position="124"/>
    </location>
</feature>
<feature type="compositionally biased region" description="Polar residues" evidence="1">
    <location>
        <begin position="1014"/>
        <end position="1023"/>
    </location>
</feature>
<dbReference type="EMBL" id="NAJL01000045">
    <property type="protein sequence ID" value="TKA24317.1"/>
    <property type="molecule type" value="Genomic_DNA"/>
</dbReference>
<feature type="region of interest" description="Disordered" evidence="1">
    <location>
        <begin position="1"/>
        <end position="198"/>
    </location>
</feature>
<dbReference type="AlphaFoldDB" id="A0A4U0TQL3"/>
<accession>A0A4U0TQL3</accession>
<dbReference type="OrthoDB" id="9975114at2759"/>
<evidence type="ECO:0000313" key="3">
    <source>
        <dbReference type="Proteomes" id="UP000308549"/>
    </source>
</evidence>
<feature type="region of interest" description="Disordered" evidence="1">
    <location>
        <begin position="1014"/>
        <end position="1112"/>
    </location>
</feature>
<protein>
    <submittedName>
        <fullName evidence="2">Uncharacterized protein</fullName>
    </submittedName>
</protein>
<dbReference type="Proteomes" id="UP000308549">
    <property type="component" value="Unassembled WGS sequence"/>
</dbReference>
<reference evidence="2 3" key="1">
    <citation type="submission" date="2017-03" db="EMBL/GenBank/DDBJ databases">
        <title>Genomes of endolithic fungi from Antarctica.</title>
        <authorList>
            <person name="Coleine C."/>
            <person name="Masonjones S."/>
            <person name="Stajich J.E."/>
        </authorList>
    </citation>
    <scope>NUCLEOTIDE SEQUENCE [LARGE SCALE GENOMIC DNA]</scope>
    <source>
        <strain evidence="2 3">CCFEE 6315</strain>
    </source>
</reference>
<feature type="compositionally biased region" description="Polar residues" evidence="1">
    <location>
        <begin position="399"/>
        <end position="417"/>
    </location>
</feature>
<feature type="region of interest" description="Disordered" evidence="1">
    <location>
        <begin position="435"/>
        <end position="457"/>
    </location>
</feature>
<evidence type="ECO:0000313" key="2">
    <source>
        <dbReference type="EMBL" id="TKA24317.1"/>
    </source>
</evidence>
<feature type="compositionally biased region" description="Basic and acidic residues" evidence="1">
    <location>
        <begin position="85"/>
        <end position="94"/>
    </location>
</feature>
<keyword evidence="3" id="KW-1185">Reference proteome</keyword>
<proteinExistence type="predicted"/>
<feature type="region of interest" description="Disordered" evidence="1">
    <location>
        <begin position="273"/>
        <end position="311"/>
    </location>
</feature>
<feature type="region of interest" description="Disordered" evidence="1">
    <location>
        <begin position="712"/>
        <end position="746"/>
    </location>
</feature>
<feature type="compositionally biased region" description="Low complexity" evidence="1">
    <location>
        <begin position="18"/>
        <end position="35"/>
    </location>
</feature>
<feature type="region of interest" description="Disordered" evidence="1">
    <location>
        <begin position="522"/>
        <end position="548"/>
    </location>
</feature>
<feature type="region of interest" description="Disordered" evidence="1">
    <location>
        <begin position="683"/>
        <end position="702"/>
    </location>
</feature>
<organism evidence="2 3">
    <name type="scientific">Salinomyces thailandicus</name>
    <dbReference type="NCBI Taxonomy" id="706561"/>
    <lineage>
        <taxon>Eukaryota</taxon>
        <taxon>Fungi</taxon>
        <taxon>Dikarya</taxon>
        <taxon>Ascomycota</taxon>
        <taxon>Pezizomycotina</taxon>
        <taxon>Dothideomycetes</taxon>
        <taxon>Dothideomycetidae</taxon>
        <taxon>Mycosphaerellales</taxon>
        <taxon>Teratosphaeriaceae</taxon>
        <taxon>Salinomyces</taxon>
    </lineage>
</organism>
<feature type="compositionally biased region" description="Polar residues" evidence="1">
    <location>
        <begin position="168"/>
        <end position="183"/>
    </location>
</feature>
<feature type="compositionally biased region" description="Polar residues" evidence="1">
    <location>
        <begin position="715"/>
        <end position="725"/>
    </location>
</feature>
<feature type="region of interest" description="Disordered" evidence="1">
    <location>
        <begin position="398"/>
        <end position="417"/>
    </location>
</feature>